<comment type="caution">
    <text evidence="4">The sequence shown here is derived from an EMBL/GenBank/DDBJ whole genome shotgun (WGS) entry which is preliminary data.</text>
</comment>
<dbReference type="Gene3D" id="2.60.40.1740">
    <property type="entry name" value="hypothetical protein (bacova_03559)"/>
    <property type="match status" value="1"/>
</dbReference>
<dbReference type="PROSITE" id="PS51257">
    <property type="entry name" value="PROKAR_LIPOPROTEIN"/>
    <property type="match status" value="1"/>
</dbReference>
<gene>
    <name evidence="4" type="ORF">WMO46_03620</name>
</gene>
<feature type="domain" description="BT-3987-like N-terminal" evidence="2">
    <location>
        <begin position="32"/>
        <end position="149"/>
    </location>
</feature>
<dbReference type="Gene3D" id="2.40.128.440">
    <property type="entry name" value="Uncharacterised protein PF14274, DUF4361"/>
    <property type="match status" value="1"/>
</dbReference>
<dbReference type="Proteomes" id="UP001460202">
    <property type="component" value="Unassembled WGS sequence"/>
</dbReference>
<evidence type="ECO:0000313" key="5">
    <source>
        <dbReference type="Proteomes" id="UP001460202"/>
    </source>
</evidence>
<dbReference type="EMBL" id="JBBMFL010000003">
    <property type="protein sequence ID" value="MEQ2544039.1"/>
    <property type="molecule type" value="Genomic_DNA"/>
</dbReference>
<keyword evidence="5" id="KW-1185">Reference proteome</keyword>
<feature type="domain" description="BT-3044-like C-terminal" evidence="3">
    <location>
        <begin position="158"/>
        <end position="304"/>
    </location>
</feature>
<evidence type="ECO:0000259" key="2">
    <source>
        <dbReference type="Pfam" id="PF08522"/>
    </source>
</evidence>
<protein>
    <submittedName>
        <fullName evidence="4">DUF4361 domain-containing protein</fullName>
    </submittedName>
</protein>
<accession>A0ABV1GUG5</accession>
<dbReference type="RefSeq" id="WP_288661251.1">
    <property type="nucleotide sequence ID" value="NZ_JBBMFL010000003.1"/>
</dbReference>
<dbReference type="InterPro" id="IPR013728">
    <property type="entry name" value="BT_3987-like_N"/>
</dbReference>
<sequence>MKKTIIFLLAVAVSFTACDNNLEDELFIKHVLINQNGFREYDLNYVDASVRDTIITVAVNGSSKLDRDIVVDLAINPDTLAGYNWERYRNDNSLYYELLPEECYSFNGKGVVIKAGTEYTDIPISFNLDKIDKDKSFILPISIVSTSEYKIGDPDYSTILMNIVLSNSYTGNYSLSGTIREVATGDFIDVRTTRTLRVVDPNTVSLYAGNISERATNRENYRMNMTVNADSTLTFTPMHPDIIEIIRDEPNLDPKNPRNKILVERTVDVQNSHKSYVVTTFYMYYNYIDKTDPAEPIEMRWEGTCSRTKTVFSK</sequence>
<dbReference type="InterPro" id="IPR025371">
    <property type="entry name" value="BT_3044-like_C"/>
</dbReference>
<organism evidence="4 5">
    <name type="scientific">Alistipes intestinihominis</name>
    <dbReference type="NCBI Taxonomy" id="3133172"/>
    <lineage>
        <taxon>Bacteria</taxon>
        <taxon>Pseudomonadati</taxon>
        <taxon>Bacteroidota</taxon>
        <taxon>Bacteroidia</taxon>
        <taxon>Bacteroidales</taxon>
        <taxon>Rikenellaceae</taxon>
        <taxon>Alistipes</taxon>
    </lineage>
</organism>
<keyword evidence="1" id="KW-0732">Signal</keyword>
<evidence type="ECO:0000256" key="1">
    <source>
        <dbReference type="SAM" id="SignalP"/>
    </source>
</evidence>
<dbReference type="Pfam" id="PF08522">
    <property type="entry name" value="BT_3987-like_N"/>
    <property type="match status" value="1"/>
</dbReference>
<feature type="chain" id="PRO_5046396128" evidence="1">
    <location>
        <begin position="20"/>
        <end position="314"/>
    </location>
</feature>
<name>A0ABV1GUG5_9BACT</name>
<proteinExistence type="predicted"/>
<dbReference type="Pfam" id="PF14274">
    <property type="entry name" value="BT_3044-like_C"/>
    <property type="match status" value="1"/>
</dbReference>
<reference evidence="4 5" key="1">
    <citation type="submission" date="2024-03" db="EMBL/GenBank/DDBJ databases">
        <title>Human intestinal bacterial collection.</title>
        <authorList>
            <person name="Pauvert C."/>
            <person name="Hitch T.C.A."/>
            <person name="Clavel T."/>
        </authorList>
    </citation>
    <scope>NUCLEOTIDE SEQUENCE [LARGE SCALE GENOMIC DNA]</scope>
    <source>
        <strain evidence="4 5">CLA-KB-H122</strain>
    </source>
</reference>
<feature type="signal peptide" evidence="1">
    <location>
        <begin position="1"/>
        <end position="19"/>
    </location>
</feature>
<evidence type="ECO:0000259" key="3">
    <source>
        <dbReference type="Pfam" id="PF14274"/>
    </source>
</evidence>
<evidence type="ECO:0000313" key="4">
    <source>
        <dbReference type="EMBL" id="MEQ2544039.1"/>
    </source>
</evidence>